<sequence>MGRWAVVAQWGAGETYNTEIVTRVTGSREDARAALTEATRVVRKPMREKHRSVYRFPGGDSYLVVVQGALSRTETTVSIAELVYDSADPSIARAAAEADGSERPEETGGDEAAGSGAGSSG</sequence>
<organism evidence="2 3">
    <name type="scientific">Streptomyces omiyaensis</name>
    <dbReference type="NCBI Taxonomy" id="68247"/>
    <lineage>
        <taxon>Bacteria</taxon>
        <taxon>Bacillati</taxon>
        <taxon>Actinomycetota</taxon>
        <taxon>Actinomycetes</taxon>
        <taxon>Kitasatosporales</taxon>
        <taxon>Streptomycetaceae</taxon>
        <taxon>Streptomyces</taxon>
    </lineage>
</organism>
<dbReference type="Proteomes" id="UP001604282">
    <property type="component" value="Unassembled WGS sequence"/>
</dbReference>
<feature type="region of interest" description="Disordered" evidence="1">
    <location>
        <begin position="93"/>
        <end position="121"/>
    </location>
</feature>
<evidence type="ECO:0000313" key="2">
    <source>
        <dbReference type="EMBL" id="MFG3192619.1"/>
    </source>
</evidence>
<protein>
    <submittedName>
        <fullName evidence="2">Uncharacterized protein</fullName>
    </submittedName>
</protein>
<evidence type="ECO:0000313" key="3">
    <source>
        <dbReference type="Proteomes" id="UP001604282"/>
    </source>
</evidence>
<name>A0ABW7BYN6_9ACTN</name>
<keyword evidence="3" id="KW-1185">Reference proteome</keyword>
<comment type="caution">
    <text evidence="2">The sequence shown here is derived from an EMBL/GenBank/DDBJ whole genome shotgun (WGS) entry which is preliminary data.</text>
</comment>
<gene>
    <name evidence="2" type="ORF">ACGFYS_27185</name>
</gene>
<evidence type="ECO:0000256" key="1">
    <source>
        <dbReference type="SAM" id="MobiDB-lite"/>
    </source>
</evidence>
<dbReference type="EMBL" id="JBICZW010000021">
    <property type="protein sequence ID" value="MFG3192619.1"/>
    <property type="molecule type" value="Genomic_DNA"/>
</dbReference>
<accession>A0ABW7BYN6</accession>
<dbReference type="RefSeq" id="WP_189852042.1">
    <property type="nucleotide sequence ID" value="NZ_BMVV01000021.1"/>
</dbReference>
<proteinExistence type="predicted"/>
<reference evidence="2 3" key="1">
    <citation type="submission" date="2024-10" db="EMBL/GenBank/DDBJ databases">
        <title>The Natural Products Discovery Center: Release of the First 8490 Sequenced Strains for Exploring Actinobacteria Biosynthetic Diversity.</title>
        <authorList>
            <person name="Kalkreuter E."/>
            <person name="Kautsar S.A."/>
            <person name="Yang D."/>
            <person name="Bader C.D."/>
            <person name="Teijaro C.N."/>
            <person name="Fluegel L."/>
            <person name="Davis C.M."/>
            <person name="Simpson J.R."/>
            <person name="Lauterbach L."/>
            <person name="Steele A.D."/>
            <person name="Gui C."/>
            <person name="Meng S."/>
            <person name="Li G."/>
            <person name="Viehrig K."/>
            <person name="Ye F."/>
            <person name="Su P."/>
            <person name="Kiefer A.F."/>
            <person name="Nichols A."/>
            <person name="Cepeda A.J."/>
            <person name="Yan W."/>
            <person name="Fan B."/>
            <person name="Jiang Y."/>
            <person name="Adhikari A."/>
            <person name="Zheng C.-J."/>
            <person name="Schuster L."/>
            <person name="Cowan T.M."/>
            <person name="Smanski M.J."/>
            <person name="Chevrette M.G."/>
            <person name="De Carvalho L.P.S."/>
            <person name="Shen B."/>
        </authorList>
    </citation>
    <scope>NUCLEOTIDE SEQUENCE [LARGE SCALE GENOMIC DNA]</scope>
    <source>
        <strain evidence="2 3">NPDC048229</strain>
    </source>
</reference>